<dbReference type="Pfam" id="PF05347">
    <property type="entry name" value="Complex1_LYR"/>
    <property type="match status" value="1"/>
</dbReference>
<comment type="caution">
    <text evidence="2">The sequence shown here is derived from an EMBL/GenBank/DDBJ whole genome shotgun (WGS) entry which is preliminary data.</text>
</comment>
<dbReference type="CDD" id="cd20262">
    <property type="entry name" value="Complex1_LYR_LYRM2"/>
    <property type="match status" value="1"/>
</dbReference>
<reference evidence="2 3" key="1">
    <citation type="journal article" date="2022" name="DNA Res.">
        <title>Genome analysis of five recently described species of the CUG-Ser clade uncovers Candida theae as a new hybrid lineage with pathogenic potential in the Candida parapsilosis species complex.</title>
        <authorList>
            <person name="Mixao V."/>
            <person name="Del Olmo V."/>
            <person name="Hegedusova E."/>
            <person name="Saus E."/>
            <person name="Pryszcz L."/>
            <person name="Cillingova A."/>
            <person name="Nosek J."/>
            <person name="Gabaldon T."/>
        </authorList>
    </citation>
    <scope>NUCLEOTIDE SEQUENCE [LARGE SCALE GENOMIC DNA]</scope>
    <source>
        <strain evidence="2 3">CBS 12239</strain>
    </source>
</reference>
<gene>
    <name evidence="2" type="ORF">KGF57_000403</name>
</gene>
<dbReference type="InterPro" id="IPR008011">
    <property type="entry name" value="Complex1_LYR_dom"/>
</dbReference>
<keyword evidence="3" id="KW-1185">Reference proteome</keyword>
<dbReference type="Proteomes" id="UP001204833">
    <property type="component" value="Unassembled WGS sequence"/>
</dbReference>
<evidence type="ECO:0000259" key="1">
    <source>
        <dbReference type="Pfam" id="PF05347"/>
    </source>
</evidence>
<feature type="domain" description="Complex 1 LYR protein" evidence="1">
    <location>
        <begin position="60"/>
        <end position="110"/>
    </location>
</feature>
<dbReference type="InterPro" id="IPR045293">
    <property type="entry name" value="Complex1_LYR_LYRM2"/>
</dbReference>
<dbReference type="GeneID" id="76148463"/>
<dbReference type="AlphaFoldDB" id="A0AAD5BIW8"/>
<name>A0AAD5BIW8_9ASCO</name>
<proteinExistence type="predicted"/>
<evidence type="ECO:0000313" key="2">
    <source>
        <dbReference type="EMBL" id="KAI5967375.1"/>
    </source>
</evidence>
<accession>A0AAD5BIW8</accession>
<dbReference type="EMBL" id="JAIHNG010000030">
    <property type="protein sequence ID" value="KAI5967375.1"/>
    <property type="molecule type" value="Genomic_DNA"/>
</dbReference>
<evidence type="ECO:0000313" key="3">
    <source>
        <dbReference type="Proteomes" id="UP001204833"/>
    </source>
</evidence>
<dbReference type="RefSeq" id="XP_051611062.1">
    <property type="nucleotide sequence ID" value="XM_051753507.1"/>
</dbReference>
<protein>
    <recommendedName>
        <fullName evidence="1">Complex 1 LYR protein domain-containing protein</fullName>
    </recommendedName>
</protein>
<organism evidence="2 3">
    <name type="scientific">Candida theae</name>
    <dbReference type="NCBI Taxonomy" id="1198502"/>
    <lineage>
        <taxon>Eukaryota</taxon>
        <taxon>Fungi</taxon>
        <taxon>Dikarya</taxon>
        <taxon>Ascomycota</taxon>
        <taxon>Saccharomycotina</taxon>
        <taxon>Pichiomycetes</taxon>
        <taxon>Debaryomycetaceae</taxon>
        <taxon>Candida/Lodderomyces clade</taxon>
        <taxon>Candida</taxon>
    </lineage>
</organism>
<sequence length="126" mass="14681">MIIYLQSTKILKPQSTPFSYIRYITNLTTLQATSVPSASSRRSNFVSNSIPSLEEFLFQQRVKQVYRTVLRQIYKHHERDDLIKFVRDEFKVNANERDLNHRKYLLSLGVSQIVSMSASLGLKIDL</sequence>